<dbReference type="Gene3D" id="3.40.190.10">
    <property type="entry name" value="Periplasmic binding protein-like II"/>
    <property type="match status" value="1"/>
</dbReference>
<evidence type="ECO:0000256" key="2">
    <source>
        <dbReference type="ARBA" id="ARBA00022448"/>
    </source>
</evidence>
<keyword evidence="2" id="KW-0813">Transport</keyword>
<dbReference type="PANTHER" id="PTHR30290">
    <property type="entry name" value="PERIPLASMIC BINDING COMPONENT OF ABC TRANSPORTER"/>
    <property type="match status" value="1"/>
</dbReference>
<dbReference type="AlphaFoldDB" id="A0A382JHP6"/>
<gene>
    <name evidence="5" type="ORF">METZ01_LOCUS264514</name>
</gene>
<comment type="similarity">
    <text evidence="1">Belongs to the bacterial solute-binding protein 5 family.</text>
</comment>
<dbReference type="PANTHER" id="PTHR30290:SF9">
    <property type="entry name" value="OLIGOPEPTIDE-BINDING PROTEIN APPA"/>
    <property type="match status" value="1"/>
</dbReference>
<proteinExistence type="inferred from homology"/>
<dbReference type="Pfam" id="PF00496">
    <property type="entry name" value="SBP_bac_5"/>
    <property type="match status" value="1"/>
</dbReference>
<dbReference type="GO" id="GO:0015833">
    <property type="term" value="P:peptide transport"/>
    <property type="evidence" value="ECO:0007669"/>
    <property type="project" value="TreeGrafter"/>
</dbReference>
<evidence type="ECO:0000256" key="1">
    <source>
        <dbReference type="ARBA" id="ARBA00005695"/>
    </source>
</evidence>
<evidence type="ECO:0000256" key="3">
    <source>
        <dbReference type="ARBA" id="ARBA00022729"/>
    </source>
</evidence>
<organism evidence="5">
    <name type="scientific">marine metagenome</name>
    <dbReference type="NCBI Taxonomy" id="408172"/>
    <lineage>
        <taxon>unclassified sequences</taxon>
        <taxon>metagenomes</taxon>
        <taxon>ecological metagenomes</taxon>
    </lineage>
</organism>
<accession>A0A382JHP6</accession>
<dbReference type="InterPro" id="IPR039424">
    <property type="entry name" value="SBP_5"/>
</dbReference>
<dbReference type="GO" id="GO:1904680">
    <property type="term" value="F:peptide transmembrane transporter activity"/>
    <property type="evidence" value="ECO:0007669"/>
    <property type="project" value="TreeGrafter"/>
</dbReference>
<evidence type="ECO:0000313" key="5">
    <source>
        <dbReference type="EMBL" id="SVC11660.1"/>
    </source>
</evidence>
<name>A0A382JHP6_9ZZZZ</name>
<feature type="domain" description="Solute-binding protein family 5" evidence="4">
    <location>
        <begin position="82"/>
        <end position="234"/>
    </location>
</feature>
<sequence length="235" mass="25823">MLKRDIVFTHLLRGTALVLAVSVAGIAGIAQAGPTKGGTLTVGLETDVRGFDTVKGGVYGVSGRTVAGALEEPLIIYTPDLKYAPHLATSWTNSSDGKTWTMKLRQGVKFHDGSDFEASDVAKHLNRILDPKNKSRSRGFITAIKNAEVVDSHTVRFNLVHPWQGFLPAMAGRDMGSLIESPEQTIAGKQNRNPIGTGPYIFQEWRGGDRIIVTKNPNYWDKDKIHLDKIIYRIL</sequence>
<feature type="non-terminal residue" evidence="5">
    <location>
        <position position="235"/>
    </location>
</feature>
<dbReference type="SUPFAM" id="SSF53850">
    <property type="entry name" value="Periplasmic binding protein-like II"/>
    <property type="match status" value="1"/>
</dbReference>
<protein>
    <recommendedName>
        <fullName evidence="4">Solute-binding protein family 5 domain-containing protein</fullName>
    </recommendedName>
</protein>
<evidence type="ECO:0000259" key="4">
    <source>
        <dbReference type="Pfam" id="PF00496"/>
    </source>
</evidence>
<dbReference type="EMBL" id="UINC01074455">
    <property type="protein sequence ID" value="SVC11660.1"/>
    <property type="molecule type" value="Genomic_DNA"/>
</dbReference>
<dbReference type="InterPro" id="IPR000914">
    <property type="entry name" value="SBP_5_dom"/>
</dbReference>
<keyword evidence="3" id="KW-0732">Signal</keyword>
<reference evidence="5" key="1">
    <citation type="submission" date="2018-05" db="EMBL/GenBank/DDBJ databases">
        <authorList>
            <person name="Lanie J.A."/>
            <person name="Ng W.-L."/>
            <person name="Kazmierczak K.M."/>
            <person name="Andrzejewski T.M."/>
            <person name="Davidsen T.M."/>
            <person name="Wayne K.J."/>
            <person name="Tettelin H."/>
            <person name="Glass J.I."/>
            <person name="Rusch D."/>
            <person name="Podicherti R."/>
            <person name="Tsui H.-C.T."/>
            <person name="Winkler M.E."/>
        </authorList>
    </citation>
    <scope>NUCLEOTIDE SEQUENCE</scope>
</reference>